<sequence length="553" mass="62851">MAKQLFPLVVYYYHHAPPRPDKDCTIPAIPLHSFSFIMIEWLLDQSNATSAFCQQNIMSLTLELMSDSYLLENEVVDGLILNLFALGQGIKRREPQQRRLVYTTYDDTLLDHGDMHLSKMACLHLVSALCPYLGADLCSKHCVPVLESFWNDSIFYVRKEVALTISSLAPHLDEDVLTQRLIPIFEQLCKDATWHVRHNSLIALPTLCDLVSHDLKVRLVGPCVQRFMNDLSQQVRFKLAELIGALIVKFLPKDWESSRAPGNVPAPLVEFFLSLGNQSRHEPGQHRLEDDMVLLCAFNFPAALLTVGASAWDTEFKDVYMKLAKDHQVKVRTSLAHSLHEISRILGPEKTERDLVHIFALYLMDVDQVKACVLDHLAAFLQGLPDHSRQEYLPVLSEIWEGLDDNYRLREVFTEQLDACLVFCSLDQIIDQILPLTAQATKDSIAIIRNNAAILIHHIVQIFHDHVDQFDKSMAILIDHIHTLTTSSQYHHRLLYVTICQHLISAEDLTLETWAKWLTPGLFPLVKDPVVNAIATVTLTLQSSSCKQIQSMT</sequence>
<evidence type="ECO:0000313" key="4">
    <source>
        <dbReference type="EMBL" id="ORX58715.1"/>
    </source>
</evidence>
<dbReference type="GO" id="GO:0019888">
    <property type="term" value="F:protein phosphatase regulator activity"/>
    <property type="evidence" value="ECO:0007669"/>
    <property type="project" value="TreeGrafter"/>
</dbReference>
<dbReference type="InterPro" id="IPR021133">
    <property type="entry name" value="HEAT_type_2"/>
</dbReference>
<dbReference type="AlphaFoldDB" id="A0A1X2GPJ1"/>
<organism evidence="4 5">
    <name type="scientific">Hesseltinella vesiculosa</name>
    <dbReference type="NCBI Taxonomy" id="101127"/>
    <lineage>
        <taxon>Eukaryota</taxon>
        <taxon>Fungi</taxon>
        <taxon>Fungi incertae sedis</taxon>
        <taxon>Mucoromycota</taxon>
        <taxon>Mucoromycotina</taxon>
        <taxon>Mucoromycetes</taxon>
        <taxon>Mucorales</taxon>
        <taxon>Cunninghamellaceae</taxon>
        <taxon>Hesseltinella</taxon>
    </lineage>
</organism>
<dbReference type="InterPro" id="IPR055231">
    <property type="entry name" value="2AA_helical"/>
</dbReference>
<dbReference type="PANTHER" id="PTHR10648">
    <property type="entry name" value="SERINE/THREONINE-PROTEIN PHOSPHATASE PP2A 65 KDA REGULATORY SUBUNIT"/>
    <property type="match status" value="1"/>
</dbReference>
<dbReference type="PANTHER" id="PTHR10648:SF1">
    <property type="entry name" value="SERINE_THREONINE-PROTEIN PHOSPHATASE 4 REGULATORY SUBUNIT 1"/>
    <property type="match status" value="1"/>
</dbReference>
<dbReference type="Proteomes" id="UP000242146">
    <property type="component" value="Unassembled WGS sequence"/>
</dbReference>
<comment type="caution">
    <text evidence="4">The sequence shown here is derived from an EMBL/GenBank/DDBJ whole genome shotgun (WGS) entry which is preliminary data.</text>
</comment>
<dbReference type="InterPro" id="IPR016024">
    <property type="entry name" value="ARM-type_fold"/>
</dbReference>
<keyword evidence="1" id="KW-0677">Repeat</keyword>
<dbReference type="PROSITE" id="PS50077">
    <property type="entry name" value="HEAT_REPEAT"/>
    <property type="match status" value="2"/>
</dbReference>
<keyword evidence="5" id="KW-1185">Reference proteome</keyword>
<evidence type="ECO:0000313" key="5">
    <source>
        <dbReference type="Proteomes" id="UP000242146"/>
    </source>
</evidence>
<dbReference type="STRING" id="101127.A0A1X2GPJ1"/>
<dbReference type="OrthoDB" id="340346at2759"/>
<dbReference type="Pfam" id="PF22956">
    <property type="entry name" value="VPS15-like_hel"/>
    <property type="match status" value="1"/>
</dbReference>
<dbReference type="InterPro" id="IPR011989">
    <property type="entry name" value="ARM-like"/>
</dbReference>
<dbReference type="EMBL" id="MCGT01000006">
    <property type="protein sequence ID" value="ORX58715.1"/>
    <property type="molecule type" value="Genomic_DNA"/>
</dbReference>
<evidence type="ECO:0000259" key="3">
    <source>
        <dbReference type="Pfam" id="PF22956"/>
    </source>
</evidence>
<evidence type="ECO:0000256" key="1">
    <source>
        <dbReference type="ARBA" id="ARBA00022737"/>
    </source>
</evidence>
<proteinExistence type="predicted"/>
<dbReference type="InterPro" id="IPR051023">
    <property type="entry name" value="PP2A_Regulatory_Subunit_A"/>
</dbReference>
<feature type="repeat" description="HEAT" evidence="2">
    <location>
        <begin position="316"/>
        <end position="354"/>
    </location>
</feature>
<accession>A0A1X2GPJ1</accession>
<dbReference type="Gene3D" id="1.25.10.10">
    <property type="entry name" value="Leucine-rich Repeat Variant"/>
    <property type="match status" value="1"/>
</dbReference>
<name>A0A1X2GPJ1_9FUNG</name>
<evidence type="ECO:0000256" key="2">
    <source>
        <dbReference type="PROSITE-ProRule" id="PRU00103"/>
    </source>
</evidence>
<dbReference type="GO" id="GO:0005737">
    <property type="term" value="C:cytoplasm"/>
    <property type="evidence" value="ECO:0007669"/>
    <property type="project" value="TreeGrafter"/>
</dbReference>
<feature type="repeat" description="HEAT" evidence="2">
    <location>
        <begin position="181"/>
        <end position="219"/>
    </location>
</feature>
<dbReference type="SUPFAM" id="SSF48371">
    <property type="entry name" value="ARM repeat"/>
    <property type="match status" value="1"/>
</dbReference>
<gene>
    <name evidence="4" type="ORF">DM01DRAFT_1205385</name>
</gene>
<feature type="domain" description="Phosphatase 2A Regulatory Subunit A helical" evidence="3">
    <location>
        <begin position="165"/>
        <end position="406"/>
    </location>
</feature>
<reference evidence="4 5" key="1">
    <citation type="submission" date="2016-07" db="EMBL/GenBank/DDBJ databases">
        <title>Pervasive Adenine N6-methylation of Active Genes in Fungi.</title>
        <authorList>
            <consortium name="DOE Joint Genome Institute"/>
            <person name="Mondo S.J."/>
            <person name="Dannebaum R.O."/>
            <person name="Kuo R.C."/>
            <person name="Labutti K."/>
            <person name="Haridas S."/>
            <person name="Kuo A."/>
            <person name="Salamov A."/>
            <person name="Ahrendt S.R."/>
            <person name="Lipzen A."/>
            <person name="Sullivan W."/>
            <person name="Andreopoulos W.B."/>
            <person name="Clum A."/>
            <person name="Lindquist E."/>
            <person name="Daum C."/>
            <person name="Ramamoorthy G.K."/>
            <person name="Gryganskyi A."/>
            <person name="Culley D."/>
            <person name="Magnuson J.K."/>
            <person name="James T.Y."/>
            <person name="O'Malley M.A."/>
            <person name="Stajich J.E."/>
            <person name="Spatafora J.W."/>
            <person name="Visel A."/>
            <person name="Grigoriev I.V."/>
        </authorList>
    </citation>
    <scope>NUCLEOTIDE SEQUENCE [LARGE SCALE GENOMIC DNA]</scope>
    <source>
        <strain evidence="4 5">NRRL 3301</strain>
    </source>
</reference>
<protein>
    <submittedName>
        <fullName evidence="4">ARM repeat-containing protein</fullName>
    </submittedName>
</protein>